<dbReference type="Proteomes" id="UP001583177">
    <property type="component" value="Unassembled WGS sequence"/>
</dbReference>
<keyword evidence="2" id="KW-0479">Metal-binding</keyword>
<feature type="region of interest" description="Disordered" evidence="4">
    <location>
        <begin position="373"/>
        <end position="430"/>
    </location>
</feature>
<comment type="caution">
    <text evidence="6">The sequence shown here is derived from an EMBL/GenBank/DDBJ whole genome shotgun (WGS) entry which is preliminary data.</text>
</comment>
<evidence type="ECO:0000313" key="7">
    <source>
        <dbReference type="Proteomes" id="UP001583177"/>
    </source>
</evidence>
<protein>
    <recommendedName>
        <fullName evidence="8">Heme oxygenase</fullName>
    </recommendedName>
</protein>
<feature type="compositionally biased region" description="Low complexity" evidence="4">
    <location>
        <begin position="388"/>
        <end position="417"/>
    </location>
</feature>
<dbReference type="Pfam" id="PF01126">
    <property type="entry name" value="Heme_oxygenase"/>
    <property type="match status" value="1"/>
</dbReference>
<keyword evidence="3" id="KW-0408">Iron</keyword>
<organism evidence="6 7">
    <name type="scientific">Diaporthe australafricana</name>
    <dbReference type="NCBI Taxonomy" id="127596"/>
    <lineage>
        <taxon>Eukaryota</taxon>
        <taxon>Fungi</taxon>
        <taxon>Dikarya</taxon>
        <taxon>Ascomycota</taxon>
        <taxon>Pezizomycotina</taxon>
        <taxon>Sordariomycetes</taxon>
        <taxon>Sordariomycetidae</taxon>
        <taxon>Diaporthales</taxon>
        <taxon>Diaporthaceae</taxon>
        <taxon>Diaporthe</taxon>
    </lineage>
</organism>
<sequence length="559" mass="60602">MAQNTEKLPDGEQRSLAHSINTAILSSHIKINRLILDRMPHAVPPQTDNPSTYISGLLHIGAIYIAFESLWQNLLGIHTEIAPIPYAYPFSNNSNPDHEHGTPPAEITERTRHILEAAYWPNLLRADRVKADIRTMTGWPAHVIDEQLRAVGTTGALGTFLAYIEETIDSRPHLLLAYAYSLYLALLSGGSYIRAELMYLRAGFWLTVPEPIRPGMVPCTREYSEPESSGRQSTFEHDSKLAAEDESITLPLSFFDFDPPLGRENPRQQAKDLKAEFKRRFAHAEQVLSDSEKLDIIAESVAVFEHLEAVVEQLDEVCGGGADAALPGRRRRHAGKEVSPSSQPHPQAAGIASRLRDSIAIAKGRLLRMVRNPSGAGAGITATTPLMLGKGQSTTTTGTTSPESSVSSKVPSNSSGGLSAGSRGNDSGAHLARDAVVPGEGFRTIRYDDDSHLNAEVNMAQRGTGGYDGPSDDDQGSVSRDSQVCPMTRSPALLAKKSPGAPTVTVKITNQRTDCALNHTISIISVLIGVAVCFAAFLWVRRCDGCAIAVPADFMRKDW</sequence>
<accession>A0ABR3W8Y2</accession>
<dbReference type="CDD" id="cd19165">
    <property type="entry name" value="HemeO"/>
    <property type="match status" value="1"/>
</dbReference>
<dbReference type="InterPro" id="IPR002051">
    <property type="entry name" value="Haem_Oase"/>
</dbReference>
<feature type="region of interest" description="Disordered" evidence="4">
    <location>
        <begin position="325"/>
        <end position="352"/>
    </location>
</feature>
<dbReference type="SUPFAM" id="SSF48613">
    <property type="entry name" value="Heme oxygenase-like"/>
    <property type="match status" value="1"/>
</dbReference>
<gene>
    <name evidence="6" type="ORF">Daus18300_010740</name>
</gene>
<name>A0ABR3W8Y2_9PEZI</name>
<dbReference type="InterPro" id="IPR016053">
    <property type="entry name" value="Haem_Oase-like"/>
</dbReference>
<evidence type="ECO:0008006" key="8">
    <source>
        <dbReference type="Google" id="ProtNLM"/>
    </source>
</evidence>
<evidence type="ECO:0000256" key="2">
    <source>
        <dbReference type="ARBA" id="ARBA00022723"/>
    </source>
</evidence>
<dbReference type="PANTHER" id="PTHR10720:SF0">
    <property type="entry name" value="HEME OXYGENASE"/>
    <property type="match status" value="1"/>
</dbReference>
<evidence type="ECO:0000256" key="1">
    <source>
        <dbReference type="ARBA" id="ARBA00022617"/>
    </source>
</evidence>
<reference evidence="6 7" key="1">
    <citation type="journal article" date="2024" name="IMA Fungus">
        <title>IMA Genome - F19 : A genome assembly and annotation guide to empower mycologists, including annotated draft genome sequences of Ceratocystis pirilliformis, Diaporthe australafricana, Fusarium ophioides, Paecilomyces lecythidis, and Sporothrix stenoceras.</title>
        <authorList>
            <person name="Aylward J."/>
            <person name="Wilson A.M."/>
            <person name="Visagie C.M."/>
            <person name="Spraker J."/>
            <person name="Barnes I."/>
            <person name="Buitendag C."/>
            <person name="Ceriani C."/>
            <person name="Del Mar Angel L."/>
            <person name="du Plessis D."/>
            <person name="Fuchs T."/>
            <person name="Gasser K."/>
            <person name="Kramer D."/>
            <person name="Li W."/>
            <person name="Munsamy K."/>
            <person name="Piso A."/>
            <person name="Price J.L."/>
            <person name="Sonnekus B."/>
            <person name="Thomas C."/>
            <person name="van der Nest A."/>
            <person name="van Dijk A."/>
            <person name="van Heerden A."/>
            <person name="van Vuuren N."/>
            <person name="Yilmaz N."/>
            <person name="Duong T.A."/>
            <person name="van der Merwe N.A."/>
            <person name="Wingfield M.J."/>
            <person name="Wingfield B.D."/>
        </authorList>
    </citation>
    <scope>NUCLEOTIDE SEQUENCE [LARGE SCALE GENOMIC DNA]</scope>
    <source>
        <strain evidence="6 7">CMW 18300</strain>
    </source>
</reference>
<keyword evidence="7" id="KW-1185">Reference proteome</keyword>
<evidence type="ECO:0000313" key="6">
    <source>
        <dbReference type="EMBL" id="KAL1856368.1"/>
    </source>
</evidence>
<dbReference type="PANTHER" id="PTHR10720">
    <property type="entry name" value="HEME OXYGENASE"/>
    <property type="match status" value="1"/>
</dbReference>
<keyword evidence="5" id="KW-1133">Transmembrane helix</keyword>
<feature type="transmembrane region" description="Helical" evidence="5">
    <location>
        <begin position="521"/>
        <end position="540"/>
    </location>
</feature>
<dbReference type="EMBL" id="JAWRVE010000122">
    <property type="protein sequence ID" value="KAL1856368.1"/>
    <property type="molecule type" value="Genomic_DNA"/>
</dbReference>
<evidence type="ECO:0000256" key="4">
    <source>
        <dbReference type="SAM" id="MobiDB-lite"/>
    </source>
</evidence>
<keyword evidence="1" id="KW-0349">Heme</keyword>
<dbReference type="Gene3D" id="1.20.910.10">
    <property type="entry name" value="Heme oxygenase-like"/>
    <property type="match status" value="1"/>
</dbReference>
<keyword evidence="5" id="KW-0472">Membrane</keyword>
<evidence type="ECO:0000256" key="5">
    <source>
        <dbReference type="SAM" id="Phobius"/>
    </source>
</evidence>
<evidence type="ECO:0000256" key="3">
    <source>
        <dbReference type="ARBA" id="ARBA00023004"/>
    </source>
</evidence>
<dbReference type="InterPro" id="IPR016084">
    <property type="entry name" value="Haem_Oase-like_multi-hlx"/>
</dbReference>
<keyword evidence="5" id="KW-0812">Transmembrane</keyword>
<proteinExistence type="predicted"/>
<feature type="region of interest" description="Disordered" evidence="4">
    <location>
        <begin position="461"/>
        <end position="484"/>
    </location>
</feature>